<dbReference type="Pfam" id="PF19578">
    <property type="entry name" value="DUF6090"/>
    <property type="match status" value="1"/>
</dbReference>
<name>A0A5C7BBY2_9FLAO</name>
<organism evidence="2 3">
    <name type="scientific">Psychroserpens burtonensis</name>
    <dbReference type="NCBI Taxonomy" id="49278"/>
    <lineage>
        <taxon>Bacteria</taxon>
        <taxon>Pseudomonadati</taxon>
        <taxon>Bacteroidota</taxon>
        <taxon>Flavobacteriia</taxon>
        <taxon>Flavobacteriales</taxon>
        <taxon>Flavobacteriaceae</taxon>
        <taxon>Psychroserpens</taxon>
    </lineage>
</organism>
<dbReference type="OrthoDB" id="1414794at2"/>
<keyword evidence="1" id="KW-0472">Membrane</keyword>
<dbReference type="STRING" id="1123037.GCA_000425305_02768"/>
<evidence type="ECO:0000313" key="2">
    <source>
        <dbReference type="EMBL" id="TXE18793.1"/>
    </source>
</evidence>
<protein>
    <submittedName>
        <fullName evidence="2">Uncharacterized protein</fullName>
    </submittedName>
</protein>
<sequence length="255" mass="30349">MIKLFRNIRQNLLNEGKTTKYFKYAIGEIVLVVIGILIALQINNWNENRKNRVTESEYYCKFLADFELDRQNIEELYKESEYKIETSKRLLLDLNKKDKDKSYLLNTYLQALRTNEFVPSKVTFTEITSSGKLNLLTNDALKNNLIRYYVELDKLLYQLEINRSKSLEKAFSYDDVLLFGMQNFDYVNNSLGTEILETLPVYNWQFDSESSYYKQFQNDLVFFVTMSEREKQHFNNILKAMETTFNQLKKECNSD</sequence>
<keyword evidence="3" id="KW-1185">Reference proteome</keyword>
<gene>
    <name evidence="2" type="ORF">ES692_04905</name>
</gene>
<evidence type="ECO:0000313" key="3">
    <source>
        <dbReference type="Proteomes" id="UP000321938"/>
    </source>
</evidence>
<dbReference type="Proteomes" id="UP000321938">
    <property type="component" value="Unassembled WGS sequence"/>
</dbReference>
<accession>A0A5C7BBY2</accession>
<reference evidence="2 3" key="1">
    <citation type="submission" date="2019-08" db="EMBL/GenBank/DDBJ databases">
        <title>Genome of Psychroserpens burtonensis ACAM 167.</title>
        <authorList>
            <person name="Bowman J.P."/>
        </authorList>
    </citation>
    <scope>NUCLEOTIDE SEQUENCE [LARGE SCALE GENOMIC DNA]</scope>
    <source>
        <strain evidence="2 3">ACAM 167</strain>
    </source>
</reference>
<dbReference type="RefSeq" id="WP_051229708.1">
    <property type="nucleotide sequence ID" value="NZ_VOSB01000006.1"/>
</dbReference>
<proteinExistence type="predicted"/>
<comment type="caution">
    <text evidence="2">The sequence shown here is derived from an EMBL/GenBank/DDBJ whole genome shotgun (WGS) entry which is preliminary data.</text>
</comment>
<keyword evidence="1" id="KW-0812">Transmembrane</keyword>
<evidence type="ECO:0000256" key="1">
    <source>
        <dbReference type="SAM" id="Phobius"/>
    </source>
</evidence>
<feature type="transmembrane region" description="Helical" evidence="1">
    <location>
        <begin position="21"/>
        <end position="42"/>
    </location>
</feature>
<dbReference type="EMBL" id="VOSB01000006">
    <property type="protein sequence ID" value="TXE18793.1"/>
    <property type="molecule type" value="Genomic_DNA"/>
</dbReference>
<keyword evidence="1" id="KW-1133">Transmembrane helix</keyword>
<dbReference type="AlphaFoldDB" id="A0A5C7BBY2"/>
<dbReference type="InterPro" id="IPR045749">
    <property type="entry name" value="DUF6090"/>
</dbReference>